<dbReference type="PANTHER" id="PTHR11941">
    <property type="entry name" value="ENOYL-COA HYDRATASE-RELATED"/>
    <property type="match status" value="1"/>
</dbReference>
<dbReference type="SUPFAM" id="SSF52096">
    <property type="entry name" value="ClpP/crotonase"/>
    <property type="match status" value="1"/>
</dbReference>
<dbReference type="InterPro" id="IPR014748">
    <property type="entry name" value="Enoyl-CoA_hydra_C"/>
</dbReference>
<gene>
    <name evidence="4" type="ORF">F4694_000940</name>
</gene>
<dbReference type="FunFam" id="1.10.12.10:FF:000001">
    <property type="entry name" value="Probable enoyl-CoA hydratase, mitochondrial"/>
    <property type="match status" value="1"/>
</dbReference>
<sequence>MLKTTFVKLYIENRTAVITIENPPVNALSAQIMEELDQTLEVVRGNSNIQTVIITGGGDKAFVAGADIKQFIDMTPQVGYDLVKSGHQIFNKIENFEVPVIAAIEGFTLGAGCELAMACDIRIAGEKALFGQPEVNLGIIPGYGGTQRLPRLVGAGKAKELIFTGDNIEASEAYRIGLVDILVPAGEALSRAHTLSAKIQKKGPLAIKAAKKAITLGLDLPMDEALELEAVQFRSLCSTDDQKEGARAFLAKEKPLFQGK</sequence>
<reference evidence="5" key="2">
    <citation type="submission" date="2020-08" db="EMBL/GenBank/DDBJ databases">
        <title>The Agave Microbiome: Exploring the role of microbial communities in plant adaptations to desert environments.</title>
        <authorList>
            <person name="Partida-Martinez L.P."/>
        </authorList>
    </citation>
    <scope>NUCLEOTIDE SEQUENCE [LARGE SCALE GENOMIC DNA]</scope>
    <source>
        <strain evidence="5">AT2.8</strain>
    </source>
</reference>
<dbReference type="AlphaFoldDB" id="A0A852T8R8"/>
<dbReference type="Pfam" id="PF00378">
    <property type="entry name" value="ECH_1"/>
    <property type="match status" value="1"/>
</dbReference>
<dbReference type="Proteomes" id="UP000548423">
    <property type="component" value="Unassembled WGS sequence"/>
</dbReference>
<accession>A0A852T8R8</accession>
<dbReference type="GO" id="GO:0006635">
    <property type="term" value="P:fatty acid beta-oxidation"/>
    <property type="evidence" value="ECO:0007669"/>
    <property type="project" value="TreeGrafter"/>
</dbReference>
<dbReference type="InterPro" id="IPR018376">
    <property type="entry name" value="Enoyl-CoA_hyd/isom_CS"/>
</dbReference>
<keyword evidence="2 4" id="KW-0456">Lyase</keyword>
<comment type="caution">
    <text evidence="4">The sequence shown here is derived from an EMBL/GenBank/DDBJ whole genome shotgun (WGS) entry which is preliminary data.</text>
</comment>
<evidence type="ECO:0000313" key="5">
    <source>
        <dbReference type="Proteomes" id="UP000548423"/>
    </source>
</evidence>
<comment type="similarity">
    <text evidence="1 3">Belongs to the enoyl-CoA hydratase/isomerase family.</text>
</comment>
<dbReference type="GO" id="GO:0004300">
    <property type="term" value="F:enoyl-CoA hydratase activity"/>
    <property type="evidence" value="ECO:0007669"/>
    <property type="project" value="UniProtKB-EC"/>
</dbReference>
<dbReference type="Gene3D" id="1.10.12.10">
    <property type="entry name" value="Lyase 2-enoyl-coa Hydratase, Chain A, domain 2"/>
    <property type="match status" value="1"/>
</dbReference>
<dbReference type="PROSITE" id="PS00166">
    <property type="entry name" value="ENOYL_COA_HYDRATASE"/>
    <property type="match status" value="1"/>
</dbReference>
<evidence type="ECO:0000256" key="2">
    <source>
        <dbReference type="ARBA" id="ARBA00023239"/>
    </source>
</evidence>
<dbReference type="EC" id="4.2.1.17" evidence="4"/>
<dbReference type="PANTHER" id="PTHR11941:SF54">
    <property type="entry name" value="ENOYL-COA HYDRATASE, MITOCHONDRIAL"/>
    <property type="match status" value="1"/>
</dbReference>
<reference evidence="5" key="1">
    <citation type="submission" date="2020-07" db="EMBL/GenBank/DDBJ databases">
        <authorList>
            <person name="Partida-Martinez L."/>
            <person name="Huntemann M."/>
            <person name="Clum A."/>
            <person name="Wang J."/>
            <person name="Palaniappan K."/>
            <person name="Ritter S."/>
            <person name="Chen I.-M."/>
            <person name="Stamatis D."/>
            <person name="Reddy T."/>
            <person name="O'Malley R."/>
            <person name="Daum C."/>
            <person name="Shapiro N."/>
            <person name="Ivanova N."/>
            <person name="Kyrpides N."/>
            <person name="Woyke T."/>
        </authorList>
    </citation>
    <scope>NUCLEOTIDE SEQUENCE [LARGE SCALE GENOMIC DNA]</scope>
    <source>
        <strain evidence="5">AT2.8</strain>
    </source>
</reference>
<dbReference type="EMBL" id="JACCBX010000002">
    <property type="protein sequence ID" value="NYE04196.1"/>
    <property type="molecule type" value="Genomic_DNA"/>
</dbReference>
<organism evidence="4 5">
    <name type="scientific">Neobacillus niacini</name>
    <dbReference type="NCBI Taxonomy" id="86668"/>
    <lineage>
        <taxon>Bacteria</taxon>
        <taxon>Bacillati</taxon>
        <taxon>Bacillota</taxon>
        <taxon>Bacilli</taxon>
        <taxon>Bacillales</taxon>
        <taxon>Bacillaceae</taxon>
        <taxon>Neobacillus</taxon>
    </lineage>
</organism>
<evidence type="ECO:0000256" key="3">
    <source>
        <dbReference type="RuleBase" id="RU003707"/>
    </source>
</evidence>
<evidence type="ECO:0000256" key="1">
    <source>
        <dbReference type="ARBA" id="ARBA00005254"/>
    </source>
</evidence>
<protein>
    <submittedName>
        <fullName evidence="4">Enoyl-CoA hydratase</fullName>
        <ecNumber evidence="4">4.2.1.17</ecNumber>
    </submittedName>
</protein>
<name>A0A852T8R8_9BACI</name>
<dbReference type="InterPro" id="IPR001753">
    <property type="entry name" value="Enoyl-CoA_hydra/iso"/>
</dbReference>
<dbReference type="Gene3D" id="3.90.226.10">
    <property type="entry name" value="2-enoyl-CoA Hydratase, Chain A, domain 1"/>
    <property type="match status" value="1"/>
</dbReference>
<dbReference type="InterPro" id="IPR029045">
    <property type="entry name" value="ClpP/crotonase-like_dom_sf"/>
</dbReference>
<dbReference type="CDD" id="cd06558">
    <property type="entry name" value="crotonase-like"/>
    <property type="match status" value="1"/>
</dbReference>
<proteinExistence type="inferred from homology"/>
<dbReference type="FunFam" id="3.90.226.10:FF:000009">
    <property type="entry name" value="Carnitinyl-CoA dehydratase"/>
    <property type="match status" value="1"/>
</dbReference>
<evidence type="ECO:0000313" key="4">
    <source>
        <dbReference type="EMBL" id="NYE04196.1"/>
    </source>
</evidence>